<gene>
    <name evidence="1" type="ORF">SK3146_06591</name>
</gene>
<reference evidence="1" key="1">
    <citation type="submission" date="2018-02" db="EMBL/GenBank/DDBJ databases">
        <authorList>
            <person name="Kim S.-K."/>
            <person name="Jung H.-I."/>
            <person name="Lee S.-W."/>
        </authorList>
    </citation>
    <scope>NUCLEOTIDE SEQUENCE</scope>
    <source>
        <strain evidence="1">SK3146</strain>
    </source>
</reference>
<dbReference type="PANTHER" id="PTHR34374">
    <property type="entry name" value="LARGE RIBOSOMAL RNA SUBUNIT ACCUMULATION PROTEIN YCED HOMOLOG 1, CHLOROPLASTIC"/>
    <property type="match status" value="1"/>
</dbReference>
<organism evidence="1 2">
    <name type="scientific">Paenibacillus konkukensis</name>
    <dbReference type="NCBI Taxonomy" id="2020716"/>
    <lineage>
        <taxon>Bacteria</taxon>
        <taxon>Bacillati</taxon>
        <taxon>Bacillota</taxon>
        <taxon>Bacilli</taxon>
        <taxon>Bacillales</taxon>
        <taxon>Paenibacillaceae</taxon>
        <taxon>Paenibacillus</taxon>
    </lineage>
</organism>
<evidence type="ECO:0000313" key="1">
    <source>
        <dbReference type="EMBL" id="UQZ87294.1"/>
    </source>
</evidence>
<protein>
    <recommendedName>
        <fullName evidence="3">Metal-binding protein</fullName>
    </recommendedName>
</protein>
<dbReference type="Pfam" id="PF02620">
    <property type="entry name" value="YceD"/>
    <property type="match status" value="1"/>
</dbReference>
<sequence>MLTKWKDYRYNNLCLFGVIFMFIRLKELAKTTNSVAIDETIDLSDVLKHRTDLLGFGQVEAHLSARHTGENAAEVTGSLEIDVEQPCSRCLEPVKQRLDIPFHETFALAADESEPEDEDEDIHFVTDEKIELMPYVIENVLVALPYAPLCEEECKGLCPVCGSNRNMHECGCKQDTTDPRLAGLADFFKQ</sequence>
<accession>A0ABY4RX80</accession>
<dbReference type="EMBL" id="CP027059">
    <property type="protein sequence ID" value="UQZ87294.1"/>
    <property type="molecule type" value="Genomic_DNA"/>
</dbReference>
<dbReference type="PANTHER" id="PTHR34374:SF1">
    <property type="entry name" value="LARGE RIBOSOMAL RNA SUBUNIT ACCUMULATION PROTEIN YCED HOMOLOG 1, CHLOROPLASTIC"/>
    <property type="match status" value="1"/>
</dbReference>
<evidence type="ECO:0008006" key="3">
    <source>
        <dbReference type="Google" id="ProtNLM"/>
    </source>
</evidence>
<reference evidence="1" key="2">
    <citation type="journal article" date="2021" name="J Anim Sci Technol">
        <title>Complete genome sequence of Paenibacillus konkukensis sp. nov. SK3146 as a potential probiotic strain.</title>
        <authorList>
            <person name="Jung H.I."/>
            <person name="Park S."/>
            <person name="Niu K.M."/>
            <person name="Lee S.W."/>
            <person name="Kothari D."/>
            <person name="Yi K.J."/>
            <person name="Kim S.K."/>
        </authorList>
    </citation>
    <scope>NUCLEOTIDE SEQUENCE</scope>
    <source>
        <strain evidence="1">SK3146</strain>
    </source>
</reference>
<proteinExistence type="predicted"/>
<name>A0ABY4RX80_9BACL</name>
<evidence type="ECO:0000313" key="2">
    <source>
        <dbReference type="Proteomes" id="UP001057134"/>
    </source>
</evidence>
<keyword evidence="2" id="KW-1185">Reference proteome</keyword>
<dbReference type="InterPro" id="IPR003772">
    <property type="entry name" value="YceD"/>
</dbReference>
<dbReference type="Proteomes" id="UP001057134">
    <property type="component" value="Chromosome"/>
</dbReference>